<gene>
    <name evidence="2" type="primary">pimA</name>
    <name evidence="2" type="ORF">KOR42_16080</name>
</gene>
<feature type="domain" description="Glycosyltransferase subfamily 4-like N-terminal" evidence="1">
    <location>
        <begin position="39"/>
        <end position="193"/>
    </location>
</feature>
<dbReference type="RefSeq" id="WP_197440955.1">
    <property type="nucleotide sequence ID" value="NZ_SIHI01000001.1"/>
</dbReference>
<dbReference type="Pfam" id="PF13439">
    <property type="entry name" value="Glyco_transf_4"/>
    <property type="match status" value="1"/>
</dbReference>
<dbReference type="Pfam" id="PF13692">
    <property type="entry name" value="Glyco_trans_1_4"/>
    <property type="match status" value="1"/>
</dbReference>
<dbReference type="GO" id="GO:0043750">
    <property type="term" value="F:phosphatidylinositol alpha-mannosyltransferase activity"/>
    <property type="evidence" value="ECO:0007669"/>
    <property type="project" value="UniProtKB-EC"/>
</dbReference>
<comment type="caution">
    <text evidence="2">The sequence shown here is derived from an EMBL/GenBank/DDBJ whole genome shotgun (WGS) entry which is preliminary data.</text>
</comment>
<dbReference type="AlphaFoldDB" id="A0A5C5X550"/>
<dbReference type="PANTHER" id="PTHR12526">
    <property type="entry name" value="GLYCOSYLTRANSFERASE"/>
    <property type="match status" value="1"/>
</dbReference>
<protein>
    <submittedName>
        <fullName evidence="2">GDP-mannose-dependent alpha-(1-2)-phosphatidylinositol mannosyltransferase</fullName>
        <ecNumber evidence="2">2.4.1.345</ecNumber>
    </submittedName>
</protein>
<dbReference type="EC" id="2.4.1.345" evidence="2"/>
<accession>A0A5C5X550</accession>
<dbReference type="EMBL" id="SIHI01000001">
    <property type="protein sequence ID" value="TWT58237.1"/>
    <property type="molecule type" value="Genomic_DNA"/>
</dbReference>
<proteinExistence type="predicted"/>
<keyword evidence="2" id="KW-0808">Transferase</keyword>
<dbReference type="Gene3D" id="3.40.50.2000">
    <property type="entry name" value="Glycogen Phosphorylase B"/>
    <property type="match status" value="2"/>
</dbReference>
<name>A0A5C5X550_9PLAN</name>
<evidence type="ECO:0000259" key="1">
    <source>
        <dbReference type="Pfam" id="PF13439"/>
    </source>
</evidence>
<evidence type="ECO:0000313" key="3">
    <source>
        <dbReference type="Proteomes" id="UP000317243"/>
    </source>
</evidence>
<dbReference type="CDD" id="cd03801">
    <property type="entry name" value="GT4_PimA-like"/>
    <property type="match status" value="1"/>
</dbReference>
<keyword evidence="2" id="KW-0328">Glycosyltransferase</keyword>
<organism evidence="2 3">
    <name type="scientific">Thalassoglobus neptunius</name>
    <dbReference type="NCBI Taxonomy" id="1938619"/>
    <lineage>
        <taxon>Bacteria</taxon>
        <taxon>Pseudomonadati</taxon>
        <taxon>Planctomycetota</taxon>
        <taxon>Planctomycetia</taxon>
        <taxon>Planctomycetales</taxon>
        <taxon>Planctomycetaceae</taxon>
        <taxon>Thalassoglobus</taxon>
    </lineage>
</organism>
<dbReference type="SUPFAM" id="SSF53756">
    <property type="entry name" value="UDP-Glycosyltransferase/glycogen phosphorylase"/>
    <property type="match status" value="1"/>
</dbReference>
<reference evidence="2 3" key="1">
    <citation type="submission" date="2019-02" db="EMBL/GenBank/DDBJ databases">
        <title>Deep-cultivation of Planctomycetes and their phenomic and genomic characterization uncovers novel biology.</title>
        <authorList>
            <person name="Wiegand S."/>
            <person name="Jogler M."/>
            <person name="Boedeker C."/>
            <person name="Pinto D."/>
            <person name="Vollmers J."/>
            <person name="Rivas-Marin E."/>
            <person name="Kohn T."/>
            <person name="Peeters S.H."/>
            <person name="Heuer A."/>
            <person name="Rast P."/>
            <person name="Oberbeckmann S."/>
            <person name="Bunk B."/>
            <person name="Jeske O."/>
            <person name="Meyerdierks A."/>
            <person name="Storesund J.E."/>
            <person name="Kallscheuer N."/>
            <person name="Luecker S."/>
            <person name="Lage O.M."/>
            <person name="Pohl T."/>
            <person name="Merkel B.J."/>
            <person name="Hornburger P."/>
            <person name="Mueller R.-W."/>
            <person name="Bruemmer F."/>
            <person name="Labrenz M."/>
            <person name="Spormann A.M."/>
            <person name="Op Den Camp H."/>
            <person name="Overmann J."/>
            <person name="Amann R."/>
            <person name="Jetten M.S.M."/>
            <person name="Mascher T."/>
            <person name="Medema M.H."/>
            <person name="Devos D.P."/>
            <person name="Kaster A.-K."/>
            <person name="Ovreas L."/>
            <person name="Rohde M."/>
            <person name="Galperin M.Y."/>
            <person name="Jogler C."/>
        </authorList>
    </citation>
    <scope>NUCLEOTIDE SEQUENCE [LARGE SCALE GENOMIC DNA]</scope>
    <source>
        <strain evidence="2 3">KOR42</strain>
    </source>
</reference>
<dbReference type="Proteomes" id="UP000317243">
    <property type="component" value="Unassembled WGS sequence"/>
</dbReference>
<keyword evidence="3" id="KW-1185">Reference proteome</keyword>
<dbReference type="InterPro" id="IPR028098">
    <property type="entry name" value="Glyco_trans_4-like_N"/>
</dbReference>
<sequence>MSSETHSDSASVSARASSGESNESLRVCHLTEKLCTGDVERHLVELATCTSPNDAKLSFVALHDLGETAEVLQDSGFPVQSLKRSLFGKIQALRKLSQFLDRNEIDVLHMHGTAAQFHGAIACKWSQTPISVATHYGRGCGADRKSLWQFRIANEFTDRVIGITEAVTELCRQQNQSNREQMMTIPFGIDSTRFFPYGPSSELRAIAIGECNREYGFEALIHAVRSVVNSYPHFKIQIAGTGPLLNQSVELVSSLRLTHHVEFLGDRPITDELLKQSGFLISTAHTLASQRNILSAMATGIPVLSTESLVASEFIQDGVTGKIARGKEANQLAVAIVSMIDQAPLWPVMGTKCRELVETTLSVQTTARRYLQLYRNLVVQSATPRVR</sequence>
<evidence type="ECO:0000313" key="2">
    <source>
        <dbReference type="EMBL" id="TWT58237.1"/>
    </source>
</evidence>